<sequence>MVFRYANSGNMYDFLISNFKELDWKNKLKHLIDVSNDLDRIHESGYVHCDFHSGNILLNQYKIMMKSFVTDLGLSKSLKESASKGEIYGVMPYIAPEILLGEEYTQAADIYSLGIIMSELSTGKRPFYGSPFDYELALKICKGLRPGFSEKTPKCYIELANQCMDSNPHNRPSAKQVSLKLLKWRRIVMKPRISNNEDSDIKKSFISANKEIKTTQIILPNFQNSLYTSRLINTKEIKLAYESVKFRDSTICDLNVSNI</sequence>
<evidence type="ECO:0000259" key="1">
    <source>
        <dbReference type="PROSITE" id="PS50011"/>
    </source>
</evidence>
<dbReference type="SUPFAM" id="SSF56112">
    <property type="entry name" value="Protein kinase-like (PK-like)"/>
    <property type="match status" value="1"/>
</dbReference>
<dbReference type="PROSITE" id="PS50011">
    <property type="entry name" value="PROTEIN_KINASE_DOM"/>
    <property type="match status" value="1"/>
</dbReference>
<dbReference type="GO" id="GO:0005524">
    <property type="term" value="F:ATP binding"/>
    <property type="evidence" value="ECO:0007669"/>
    <property type="project" value="InterPro"/>
</dbReference>
<proteinExistence type="predicted"/>
<reference evidence="2 3" key="1">
    <citation type="submission" date="2018-06" db="EMBL/GenBank/DDBJ databases">
        <title>Comparative genomics reveals the genomic features of Rhizophagus irregularis, R. cerebriforme, R. diaphanum and Gigaspora rosea, and their symbiotic lifestyle signature.</title>
        <authorList>
            <person name="Morin E."/>
            <person name="San Clemente H."/>
            <person name="Chen E.C.H."/>
            <person name="De La Providencia I."/>
            <person name="Hainaut M."/>
            <person name="Kuo A."/>
            <person name="Kohler A."/>
            <person name="Murat C."/>
            <person name="Tang N."/>
            <person name="Roy S."/>
            <person name="Loubradou J."/>
            <person name="Henrissat B."/>
            <person name="Grigoriev I.V."/>
            <person name="Corradi N."/>
            <person name="Roux C."/>
            <person name="Martin F.M."/>
        </authorList>
    </citation>
    <scope>NUCLEOTIDE SEQUENCE [LARGE SCALE GENOMIC DNA]</scope>
    <source>
        <strain evidence="2 3">DAOM 194757</strain>
    </source>
</reference>
<dbReference type="InterPro" id="IPR001245">
    <property type="entry name" value="Ser-Thr/Tyr_kinase_cat_dom"/>
</dbReference>
<dbReference type="STRING" id="44941.A0A397VGU1"/>
<keyword evidence="2" id="KW-0418">Kinase</keyword>
<dbReference type="EMBL" id="QKWP01000346">
    <property type="protein sequence ID" value="RIB21694.1"/>
    <property type="molecule type" value="Genomic_DNA"/>
</dbReference>
<evidence type="ECO:0000313" key="3">
    <source>
        <dbReference type="Proteomes" id="UP000266673"/>
    </source>
</evidence>
<organism evidence="2 3">
    <name type="scientific">Gigaspora rosea</name>
    <dbReference type="NCBI Taxonomy" id="44941"/>
    <lineage>
        <taxon>Eukaryota</taxon>
        <taxon>Fungi</taxon>
        <taxon>Fungi incertae sedis</taxon>
        <taxon>Mucoromycota</taxon>
        <taxon>Glomeromycotina</taxon>
        <taxon>Glomeromycetes</taxon>
        <taxon>Diversisporales</taxon>
        <taxon>Gigasporaceae</taxon>
        <taxon>Gigaspora</taxon>
    </lineage>
</organism>
<dbReference type="Pfam" id="PF07714">
    <property type="entry name" value="PK_Tyr_Ser-Thr"/>
    <property type="match status" value="1"/>
</dbReference>
<dbReference type="PANTHER" id="PTHR44329">
    <property type="entry name" value="SERINE/THREONINE-PROTEIN KINASE TNNI3K-RELATED"/>
    <property type="match status" value="1"/>
</dbReference>
<keyword evidence="2" id="KW-0808">Transferase</keyword>
<dbReference type="AlphaFoldDB" id="A0A397VGU1"/>
<dbReference type="Gene3D" id="1.10.510.10">
    <property type="entry name" value="Transferase(Phosphotransferase) domain 1"/>
    <property type="match status" value="1"/>
</dbReference>
<protein>
    <submittedName>
        <fullName evidence="2">Kinase-like domain-containing protein</fullName>
    </submittedName>
</protein>
<dbReference type="InterPro" id="IPR000719">
    <property type="entry name" value="Prot_kinase_dom"/>
</dbReference>
<accession>A0A397VGU1</accession>
<dbReference type="OrthoDB" id="3269467at2759"/>
<dbReference type="GO" id="GO:0004674">
    <property type="term" value="F:protein serine/threonine kinase activity"/>
    <property type="evidence" value="ECO:0007669"/>
    <property type="project" value="TreeGrafter"/>
</dbReference>
<comment type="caution">
    <text evidence="2">The sequence shown here is derived from an EMBL/GenBank/DDBJ whole genome shotgun (WGS) entry which is preliminary data.</text>
</comment>
<feature type="domain" description="Protein kinase" evidence="1">
    <location>
        <begin position="1"/>
        <end position="185"/>
    </location>
</feature>
<evidence type="ECO:0000313" key="2">
    <source>
        <dbReference type="EMBL" id="RIB21694.1"/>
    </source>
</evidence>
<dbReference type="InterPro" id="IPR011009">
    <property type="entry name" value="Kinase-like_dom_sf"/>
</dbReference>
<dbReference type="InterPro" id="IPR051681">
    <property type="entry name" value="Ser/Thr_Kinases-Pseudokinases"/>
</dbReference>
<gene>
    <name evidence="2" type="ORF">C2G38_1071516</name>
</gene>
<name>A0A397VGU1_9GLOM</name>
<dbReference type="Proteomes" id="UP000266673">
    <property type="component" value="Unassembled WGS sequence"/>
</dbReference>
<keyword evidence="3" id="KW-1185">Reference proteome</keyword>